<name>A0ABZ2LSN5_9BACT</name>
<accession>A0ABZ2LSN5</accession>
<keyword evidence="1" id="KW-0560">Oxidoreductase</keyword>
<evidence type="ECO:0000313" key="3">
    <source>
        <dbReference type="Proteomes" id="UP001370348"/>
    </source>
</evidence>
<dbReference type="Gene3D" id="1.20.910.10">
    <property type="entry name" value="Heme oxygenase-like"/>
    <property type="match status" value="1"/>
</dbReference>
<reference evidence="2 3" key="1">
    <citation type="submission" date="2021-12" db="EMBL/GenBank/DDBJ databases">
        <title>Discovery of the Pendulisporaceae a myxobacterial family with distinct sporulation behavior and unique specialized metabolism.</title>
        <authorList>
            <person name="Garcia R."/>
            <person name="Popoff A."/>
            <person name="Bader C.D."/>
            <person name="Loehr J."/>
            <person name="Walesch S."/>
            <person name="Walt C."/>
            <person name="Boldt J."/>
            <person name="Bunk B."/>
            <person name="Haeckl F.J.F.P.J."/>
            <person name="Gunesch A.P."/>
            <person name="Birkelbach J."/>
            <person name="Nuebel U."/>
            <person name="Pietschmann T."/>
            <person name="Bach T."/>
            <person name="Mueller R."/>
        </authorList>
    </citation>
    <scope>NUCLEOTIDE SEQUENCE [LARGE SCALE GENOMIC DNA]</scope>
    <source>
        <strain evidence="2 3">MSr11954</strain>
    </source>
</reference>
<keyword evidence="3" id="KW-1185">Reference proteome</keyword>
<dbReference type="PANTHER" id="PTHR40279:SF3">
    <property type="entry name" value="4-AMINOBENZOATE SYNTHASE"/>
    <property type="match status" value="1"/>
</dbReference>
<dbReference type="PANTHER" id="PTHR40279">
    <property type="entry name" value="PQQC-LIKE PROTEIN"/>
    <property type="match status" value="1"/>
</dbReference>
<dbReference type="Pfam" id="PF14518">
    <property type="entry name" value="Haem_oxygenas_2"/>
    <property type="match status" value="1"/>
</dbReference>
<dbReference type="Proteomes" id="UP001370348">
    <property type="component" value="Chromosome"/>
</dbReference>
<organism evidence="2 3">
    <name type="scientific">Pendulispora albinea</name>
    <dbReference type="NCBI Taxonomy" id="2741071"/>
    <lineage>
        <taxon>Bacteria</taxon>
        <taxon>Pseudomonadati</taxon>
        <taxon>Myxococcota</taxon>
        <taxon>Myxococcia</taxon>
        <taxon>Myxococcales</taxon>
        <taxon>Sorangiineae</taxon>
        <taxon>Pendulisporaceae</taxon>
        <taxon>Pendulispora</taxon>
    </lineage>
</organism>
<dbReference type="InterPro" id="IPR039068">
    <property type="entry name" value="PqqC-like"/>
</dbReference>
<dbReference type="RefSeq" id="WP_394823557.1">
    <property type="nucleotide sequence ID" value="NZ_CP089984.1"/>
</dbReference>
<dbReference type="EMBL" id="CP089984">
    <property type="protein sequence ID" value="WXB13941.1"/>
    <property type="molecule type" value="Genomic_DNA"/>
</dbReference>
<evidence type="ECO:0000256" key="1">
    <source>
        <dbReference type="ARBA" id="ARBA00023002"/>
    </source>
</evidence>
<proteinExistence type="predicted"/>
<dbReference type="SUPFAM" id="SSF48613">
    <property type="entry name" value="Heme oxygenase-like"/>
    <property type="match status" value="1"/>
</dbReference>
<gene>
    <name evidence="2" type="ORF">LZC94_39695</name>
</gene>
<dbReference type="InterPro" id="IPR016084">
    <property type="entry name" value="Haem_Oase-like_multi-hlx"/>
</dbReference>
<protein>
    <submittedName>
        <fullName evidence="2">Iron-containing redox enzyme family protein</fullName>
    </submittedName>
</protein>
<evidence type="ECO:0000313" key="2">
    <source>
        <dbReference type="EMBL" id="WXB13941.1"/>
    </source>
</evidence>
<sequence>MNPDTHTIVSTMNQTIATQSSGTPAVAAARAQQTEDPIEALARTVYTSTALNNDFYDKWTRGRCAPKQIAVFARNYGEVVRAFPEILSVMISNTRNVEARTEYAKTLYSEMGYGRVDKVHSVLLDAWFEQLGNKLGEPETLVWENMAANVAVLPETTGFIEGQRRLYSADNATGSGAQLAQEWQAYTMLRKLYDGATQYKGLWELEDEFHEACEYFYAHIGAAEKEHKLESLAGAQQFHVDGESKLRIESGFHEHLRLYGNFWTAVARAMNSME</sequence>